<dbReference type="RefSeq" id="WP_013178709.1">
    <property type="nucleotide sequence ID" value="NC_014221.1"/>
</dbReference>
<organism evidence="2 3">
    <name type="scientific">Truepera radiovictrix (strain DSM 17093 / CIP 108686 / LMG 22925 / RQ-24)</name>
    <dbReference type="NCBI Taxonomy" id="649638"/>
    <lineage>
        <taxon>Bacteria</taxon>
        <taxon>Thermotogati</taxon>
        <taxon>Deinococcota</taxon>
        <taxon>Deinococci</taxon>
        <taxon>Trueperales</taxon>
        <taxon>Trueperaceae</taxon>
        <taxon>Truepera</taxon>
    </lineage>
</organism>
<feature type="compositionally biased region" description="Basic and acidic residues" evidence="1">
    <location>
        <begin position="76"/>
        <end position="121"/>
    </location>
</feature>
<sequence>MFDKLNEFFNQDPKRQDDYRDFERRYREDPNSISDEEAARRYRELMAHMEDDDEVDAQEEYEQVFARMTPEERRALARRYQEATRDPSRRYQGYRDDYDDERATSPRELARMTRRASKEDPDLLESLLGPNNPLNSTGGRAALAGLAALAARKYLGGRRR</sequence>
<evidence type="ECO:0000313" key="3">
    <source>
        <dbReference type="Proteomes" id="UP000000379"/>
    </source>
</evidence>
<dbReference type="Proteomes" id="UP000000379">
    <property type="component" value="Chromosome"/>
</dbReference>
<protein>
    <submittedName>
        <fullName evidence="2">Uncharacterized protein</fullName>
    </submittedName>
</protein>
<evidence type="ECO:0000256" key="1">
    <source>
        <dbReference type="SAM" id="MobiDB-lite"/>
    </source>
</evidence>
<feature type="region of interest" description="Disordered" evidence="1">
    <location>
        <begin position="76"/>
        <end position="139"/>
    </location>
</feature>
<dbReference type="KEGG" id="tra:Trad_2235"/>
<feature type="compositionally biased region" description="Basic and acidic residues" evidence="1">
    <location>
        <begin position="1"/>
        <end position="30"/>
    </location>
</feature>
<keyword evidence="3" id="KW-1185">Reference proteome</keyword>
<reference evidence="2 3" key="2">
    <citation type="journal article" date="2011" name="Stand. Genomic Sci.">
        <title>Complete genome sequence of Truepera radiovictrix type strain (RQ-24).</title>
        <authorList>
            <person name="Ivanova N."/>
            <person name="Rohde C."/>
            <person name="Munk C."/>
            <person name="Nolan M."/>
            <person name="Lucas S."/>
            <person name="Del Rio T.G."/>
            <person name="Tice H."/>
            <person name="Deshpande S."/>
            <person name="Cheng J.F."/>
            <person name="Tapia R."/>
            <person name="Han C."/>
            <person name="Goodwin L."/>
            <person name="Pitluck S."/>
            <person name="Liolios K."/>
            <person name="Mavromatis K."/>
            <person name="Mikhailova N."/>
            <person name="Pati A."/>
            <person name="Chen A."/>
            <person name="Palaniappan K."/>
            <person name="Land M."/>
            <person name="Hauser L."/>
            <person name="Chang Y.J."/>
            <person name="Jeffries C.D."/>
            <person name="Brambilla E."/>
            <person name="Rohde M."/>
            <person name="Goker M."/>
            <person name="Tindall B.J."/>
            <person name="Woyke T."/>
            <person name="Bristow J."/>
            <person name="Eisen J.A."/>
            <person name="Markowitz V."/>
            <person name="Hugenholtz P."/>
            <person name="Kyrpides N.C."/>
            <person name="Klenk H.P."/>
            <person name="Lapidus A."/>
        </authorList>
    </citation>
    <scope>NUCLEOTIDE SEQUENCE [LARGE SCALE GENOMIC DNA]</scope>
    <source>
        <strain evidence="3">DSM 17093 / CIP 108686 / LMG 22925 / RQ-24</strain>
    </source>
</reference>
<gene>
    <name evidence="2" type="ordered locus">Trad_2235</name>
</gene>
<dbReference type="eggNOG" id="ENOG503426P">
    <property type="taxonomic scope" value="Bacteria"/>
</dbReference>
<evidence type="ECO:0000313" key="2">
    <source>
        <dbReference type="EMBL" id="ADI15346.1"/>
    </source>
</evidence>
<reference evidence="3" key="1">
    <citation type="submission" date="2010-05" db="EMBL/GenBank/DDBJ databases">
        <title>The complete genome of Truepera radiovictris DSM 17093.</title>
        <authorList>
            <consortium name="US DOE Joint Genome Institute (JGI-PGF)"/>
            <person name="Lucas S."/>
            <person name="Copeland A."/>
            <person name="Lapidus A."/>
            <person name="Glavina del Rio T."/>
            <person name="Dalin E."/>
            <person name="Tice H."/>
            <person name="Bruce D."/>
            <person name="Goodwin L."/>
            <person name="Pitluck S."/>
            <person name="Kyrpides N."/>
            <person name="Mavromatis K."/>
            <person name="Ovchinnikova G."/>
            <person name="Munk A.C."/>
            <person name="Detter J.C."/>
            <person name="Han C."/>
            <person name="Tapia R."/>
            <person name="Land M."/>
            <person name="Hauser L."/>
            <person name="Markowitz V."/>
            <person name="Cheng J.-F."/>
            <person name="Hugenholtz P."/>
            <person name="Woyke T."/>
            <person name="Wu D."/>
            <person name="Tindall B."/>
            <person name="Pomrenke H.G."/>
            <person name="Brambilla E."/>
            <person name="Klenk H.-P."/>
            <person name="Eisen J.A."/>
        </authorList>
    </citation>
    <scope>NUCLEOTIDE SEQUENCE [LARGE SCALE GENOMIC DNA]</scope>
    <source>
        <strain evidence="3">DSM 17093 / CIP 108686 / LMG 22925 / RQ-24</strain>
    </source>
</reference>
<dbReference type="HOGENOM" id="CLU_1651423_0_0_0"/>
<feature type="region of interest" description="Disordered" evidence="1">
    <location>
        <begin position="1"/>
        <end position="38"/>
    </location>
</feature>
<dbReference type="OrthoDB" id="9801317at2"/>
<accession>D7CS18</accession>
<proteinExistence type="predicted"/>
<dbReference type="STRING" id="649638.Trad_2235"/>
<name>D7CS18_TRURR</name>
<dbReference type="EMBL" id="CP002049">
    <property type="protein sequence ID" value="ADI15346.1"/>
    <property type="molecule type" value="Genomic_DNA"/>
</dbReference>
<dbReference type="AlphaFoldDB" id="D7CS18"/>